<dbReference type="EMBL" id="GISG01150773">
    <property type="protein sequence ID" value="MBA4647512.1"/>
    <property type="molecule type" value="Transcribed_RNA"/>
</dbReference>
<dbReference type="InterPro" id="IPR012337">
    <property type="entry name" value="RNaseH-like_sf"/>
</dbReference>
<dbReference type="SUPFAM" id="SSF53098">
    <property type="entry name" value="Ribonuclease H-like"/>
    <property type="match status" value="1"/>
</dbReference>
<reference evidence="2" key="1">
    <citation type="journal article" date="2013" name="J. Plant Res.">
        <title>Effect of fungi and light on seed germination of three Opuntia species from semiarid lands of central Mexico.</title>
        <authorList>
            <person name="Delgado-Sanchez P."/>
            <person name="Jimenez-Bremont J.F."/>
            <person name="Guerrero-Gonzalez Mde L."/>
            <person name="Flores J."/>
        </authorList>
    </citation>
    <scope>NUCLEOTIDE SEQUENCE</scope>
    <source>
        <tissue evidence="2">Cladode</tissue>
    </source>
</reference>
<accession>A0A7C8ZN60</accession>
<reference evidence="2" key="2">
    <citation type="submission" date="2020-07" db="EMBL/GenBank/DDBJ databases">
        <authorList>
            <person name="Vera ALvarez R."/>
            <person name="Arias-Moreno D.M."/>
            <person name="Jimenez-Jacinto V."/>
            <person name="Jimenez-Bremont J.F."/>
            <person name="Swaminathan K."/>
            <person name="Moose S.P."/>
            <person name="Guerrero-Gonzalez M.L."/>
            <person name="Marino-Ramirez L."/>
            <person name="Landsman D."/>
            <person name="Rodriguez-Kessler M."/>
            <person name="Delgado-Sanchez P."/>
        </authorList>
    </citation>
    <scope>NUCLEOTIDE SEQUENCE</scope>
    <source>
        <tissue evidence="2">Cladode</tissue>
    </source>
</reference>
<dbReference type="InterPro" id="IPR008906">
    <property type="entry name" value="HATC_C_dom"/>
</dbReference>
<dbReference type="Pfam" id="PF05699">
    <property type="entry name" value="Dimer_Tnp_hAT"/>
    <property type="match status" value="1"/>
</dbReference>
<evidence type="ECO:0000313" key="2">
    <source>
        <dbReference type="EMBL" id="MBA4647512.1"/>
    </source>
</evidence>
<dbReference type="PANTHER" id="PTHR23272:SF187">
    <property type="entry name" value="AC9 TRANSPOSASE-RELATED"/>
    <property type="match status" value="1"/>
</dbReference>
<organism evidence="2">
    <name type="scientific">Opuntia streptacantha</name>
    <name type="common">Prickly pear cactus</name>
    <name type="synonym">Opuntia cardona</name>
    <dbReference type="NCBI Taxonomy" id="393608"/>
    <lineage>
        <taxon>Eukaryota</taxon>
        <taxon>Viridiplantae</taxon>
        <taxon>Streptophyta</taxon>
        <taxon>Embryophyta</taxon>
        <taxon>Tracheophyta</taxon>
        <taxon>Spermatophyta</taxon>
        <taxon>Magnoliopsida</taxon>
        <taxon>eudicotyledons</taxon>
        <taxon>Gunneridae</taxon>
        <taxon>Pentapetalae</taxon>
        <taxon>Caryophyllales</taxon>
        <taxon>Cactineae</taxon>
        <taxon>Cactaceae</taxon>
        <taxon>Opuntioideae</taxon>
        <taxon>Opuntia</taxon>
    </lineage>
</organism>
<proteinExistence type="predicted"/>
<dbReference type="AlphaFoldDB" id="A0A7C8ZN60"/>
<dbReference type="PANTHER" id="PTHR23272">
    <property type="entry name" value="BED FINGER-RELATED"/>
    <property type="match status" value="1"/>
</dbReference>
<sequence length="148" mass="16970">MSLNNDTLKELYSQWHEGGEDDVGIVEKTELDVYLEIPRERLDDTFDILNWWKRHSDTYKVLAVMARDILVVHISTVSSESAFSTSDRVLDQFRSTLGPKTVETLICTQDWLRASSICIDVELMDDMEKYEADLGEGETTQIDQTMGD</sequence>
<evidence type="ECO:0000259" key="1">
    <source>
        <dbReference type="Pfam" id="PF05699"/>
    </source>
</evidence>
<dbReference type="GO" id="GO:0046983">
    <property type="term" value="F:protein dimerization activity"/>
    <property type="evidence" value="ECO:0007669"/>
    <property type="project" value="InterPro"/>
</dbReference>
<protein>
    <recommendedName>
        <fullName evidence="1">HAT C-terminal dimerisation domain-containing protein</fullName>
    </recommendedName>
</protein>
<name>A0A7C8ZN60_OPUST</name>
<feature type="domain" description="HAT C-terminal dimerisation" evidence="1">
    <location>
        <begin position="30"/>
        <end position="112"/>
    </location>
</feature>